<dbReference type="CDD" id="cd18012">
    <property type="entry name" value="DEXQc_arch_SWI2_SNF2"/>
    <property type="match status" value="1"/>
</dbReference>
<dbReference type="RefSeq" id="WP_320004091.1">
    <property type="nucleotide sequence ID" value="NZ_JAUHJS010000004.1"/>
</dbReference>
<evidence type="ECO:0000259" key="3">
    <source>
        <dbReference type="PROSITE" id="PS51194"/>
    </source>
</evidence>
<dbReference type="GO" id="GO:0016787">
    <property type="term" value="F:hydrolase activity"/>
    <property type="evidence" value="ECO:0007669"/>
    <property type="project" value="UniProtKB-KW"/>
</dbReference>
<dbReference type="CDD" id="cd18793">
    <property type="entry name" value="SF2_C_SNF"/>
    <property type="match status" value="1"/>
</dbReference>
<comment type="caution">
    <text evidence="4">The sequence shown here is derived from an EMBL/GenBank/DDBJ whole genome shotgun (WGS) entry which is preliminary data.</text>
</comment>
<feature type="domain" description="Helicase ATP-binding" evidence="2">
    <location>
        <begin position="531"/>
        <end position="689"/>
    </location>
</feature>
<dbReference type="InterPro" id="IPR038718">
    <property type="entry name" value="SNF2-like_sf"/>
</dbReference>
<dbReference type="Proteomes" id="UP001168552">
    <property type="component" value="Unassembled WGS sequence"/>
</dbReference>
<organism evidence="4 5">
    <name type="scientific">Shiella aurantiaca</name>
    <dbReference type="NCBI Taxonomy" id="3058365"/>
    <lineage>
        <taxon>Bacteria</taxon>
        <taxon>Pseudomonadati</taxon>
        <taxon>Bacteroidota</taxon>
        <taxon>Cytophagia</taxon>
        <taxon>Cytophagales</taxon>
        <taxon>Shiellaceae</taxon>
        <taxon>Shiella</taxon>
    </lineage>
</organism>
<evidence type="ECO:0000313" key="4">
    <source>
        <dbReference type="EMBL" id="MDN4165560.1"/>
    </source>
</evidence>
<keyword evidence="4" id="KW-0067">ATP-binding</keyword>
<dbReference type="PANTHER" id="PTHR10799">
    <property type="entry name" value="SNF2/RAD54 HELICASE FAMILY"/>
    <property type="match status" value="1"/>
</dbReference>
<evidence type="ECO:0000259" key="2">
    <source>
        <dbReference type="PROSITE" id="PS51192"/>
    </source>
</evidence>
<keyword evidence="1 4" id="KW-0378">Hydrolase</keyword>
<dbReference type="SMART" id="SM00487">
    <property type="entry name" value="DEXDc"/>
    <property type="match status" value="1"/>
</dbReference>
<dbReference type="EMBL" id="JAUHJS010000004">
    <property type="protein sequence ID" value="MDN4165560.1"/>
    <property type="molecule type" value="Genomic_DNA"/>
</dbReference>
<evidence type="ECO:0000313" key="5">
    <source>
        <dbReference type="Proteomes" id="UP001168552"/>
    </source>
</evidence>
<dbReference type="SMART" id="SM00490">
    <property type="entry name" value="HELICc"/>
    <property type="match status" value="1"/>
</dbReference>
<dbReference type="PROSITE" id="PS51192">
    <property type="entry name" value="HELICASE_ATP_BIND_1"/>
    <property type="match status" value="1"/>
</dbReference>
<accession>A0ABT8F591</accession>
<dbReference type="InterPro" id="IPR027417">
    <property type="entry name" value="P-loop_NTPase"/>
</dbReference>
<dbReference type="Pfam" id="PF00176">
    <property type="entry name" value="SNF2-rel_dom"/>
    <property type="match status" value="1"/>
</dbReference>
<keyword evidence="5" id="KW-1185">Reference proteome</keyword>
<keyword evidence="4" id="KW-0347">Helicase</keyword>
<keyword evidence="4" id="KW-0547">Nucleotide-binding</keyword>
<dbReference type="PROSITE" id="PS51194">
    <property type="entry name" value="HELICASE_CTER"/>
    <property type="match status" value="1"/>
</dbReference>
<dbReference type="Gene3D" id="3.40.50.10810">
    <property type="entry name" value="Tandem AAA-ATPase domain"/>
    <property type="match status" value="1"/>
</dbReference>
<dbReference type="GO" id="GO:0004386">
    <property type="term" value="F:helicase activity"/>
    <property type="evidence" value="ECO:0007669"/>
    <property type="project" value="UniProtKB-KW"/>
</dbReference>
<dbReference type="Gene3D" id="3.40.50.300">
    <property type="entry name" value="P-loop containing nucleotide triphosphate hydrolases"/>
    <property type="match status" value="1"/>
</dbReference>
<evidence type="ECO:0000256" key="1">
    <source>
        <dbReference type="ARBA" id="ARBA00022801"/>
    </source>
</evidence>
<dbReference type="InterPro" id="IPR001650">
    <property type="entry name" value="Helicase_C-like"/>
</dbReference>
<dbReference type="EC" id="3.6.4.-" evidence="4"/>
<proteinExistence type="predicted"/>
<name>A0ABT8F591_9BACT</name>
<dbReference type="InterPro" id="IPR049730">
    <property type="entry name" value="SNF2/RAD54-like_C"/>
</dbReference>
<reference evidence="4" key="1">
    <citation type="submission" date="2023-06" db="EMBL/GenBank/DDBJ databases">
        <title>Cytophagales bacterium Strain LB-30, isolated from soil.</title>
        <authorList>
            <person name="Liu B."/>
        </authorList>
    </citation>
    <scope>NUCLEOTIDE SEQUENCE</scope>
    <source>
        <strain evidence="4">LB-30</strain>
    </source>
</reference>
<dbReference type="InterPro" id="IPR014001">
    <property type="entry name" value="Helicase_ATP-bd"/>
</dbReference>
<dbReference type="Pfam" id="PF00271">
    <property type="entry name" value="Helicase_C"/>
    <property type="match status" value="1"/>
</dbReference>
<dbReference type="SUPFAM" id="SSF52540">
    <property type="entry name" value="P-loop containing nucleoside triphosphate hydrolases"/>
    <property type="match status" value="2"/>
</dbReference>
<dbReference type="InterPro" id="IPR000330">
    <property type="entry name" value="SNF2_N"/>
</dbReference>
<feature type="domain" description="Helicase C-terminal" evidence="3">
    <location>
        <begin position="811"/>
        <end position="972"/>
    </location>
</feature>
<protein>
    <submittedName>
        <fullName evidence="4">DEAD/DEAH box helicase</fullName>
        <ecNumber evidence="4">3.6.4.-</ecNumber>
    </submittedName>
</protein>
<sequence length="978" mass="113455">MKVSTSQPFQIIYSLFQHEYLGYLFESFVVQRDDKGRLSYQYQNISSKNAKEFAKGLDEKDYELIRLMDSMQQEAVVRYFMKKQIKPAEFFLKQYHPEKGNKELQIEIEKYLERRRAKVLDLIQGKMLFEMGNDGNPTWKRIAVLPEKTSVLFQFFRNENNTHYFPTLKYAGQKVDFQYKGAYIICKEPAWMICESKLFGFQKEVDGNKLMPFLNKKYIEVPTKVEDTYYRKFVAPLIASFDVFAKGFEIVTEKHTPTVSLSFTELATTAKVLSLFGEEEAETEESTDAGKIVFDLQFHYGTHSFGADHEHPVQVDVEKVDNQYTFYRIVRDLEKEKEFLNLFSSWNLPFKNSRATVEKGFAFDWMHQYGKLLSDFGIHLQQQGKDTKKYFLGTSSIRLEIKENIDWFDIYAVVQFGPYEIPFKELRKMIMKNQRELVLPNGETAFIPEAWVKEYADLFHFSAEGEANGLTLQKHHLTLVNELSQSNLAEVMMDRKLQKLQNFDQIDDQAMPQQFKGELRPYQKAGYNWMLFLNEFNFGGCLADDMGLGKTVQTLALMQLQAETQMGTSLLVMPTSLVYNWQMEAKKFTPNLKVLLYTGTQREKNPALFAQYDLVITSYGIVRLDSSLLQDFYFNYIILDESQAIKNPDSNIAKAVKQLKSRRKLILSGTPIENSTMDLWSQMSFVNPGLLGSQSFFKNQYLNPIEKKGDEERIKKLYALIKPFILRRHKSQVATELPEKIENIRYCAMTPDQSERYEETKSQYRNMILEKIEKEGLKGSQLLLLQGLTKLRQIANHPQMVDEDYEGDSGKMDDVVHMLESAITKGHKILIFSSFVKHLGIIKNYLESKKVSFAYLDGSTPSTERQKQVNTFQEDDSLQVFLISLKAGGLGLNLTKADYVFILDPWWNPASEAQAVDRAHRIGQKNTVFTYKYITRDTVEEKILALQQNKMKLASELITTEESFVKSLTKEDIQSLLD</sequence>
<gene>
    <name evidence="4" type="ORF">QWY31_08610</name>
</gene>